<evidence type="ECO:0000259" key="1">
    <source>
        <dbReference type="Pfam" id="PF01636"/>
    </source>
</evidence>
<organism evidence="2 3">
    <name type="scientific">Microbacterium awajiense</name>
    <dbReference type="NCBI Taxonomy" id="415214"/>
    <lineage>
        <taxon>Bacteria</taxon>
        <taxon>Bacillati</taxon>
        <taxon>Actinomycetota</taxon>
        <taxon>Actinomycetes</taxon>
        <taxon>Micrococcales</taxon>
        <taxon>Microbacteriaceae</taxon>
        <taxon>Microbacterium</taxon>
    </lineage>
</organism>
<evidence type="ECO:0000313" key="2">
    <source>
        <dbReference type="EMBL" id="GAA3627265.1"/>
    </source>
</evidence>
<keyword evidence="3" id="KW-1185">Reference proteome</keyword>
<dbReference type="Pfam" id="PF01636">
    <property type="entry name" value="APH"/>
    <property type="match status" value="1"/>
</dbReference>
<proteinExistence type="predicted"/>
<dbReference type="Gene3D" id="3.90.1200.10">
    <property type="match status" value="1"/>
</dbReference>
<sequence>MPNKPRAEVDIDEPLVRRLAAGTRFGSATARMPVRKAAEGWDCELWRMGDDLAVRLPRRAASAPLIAHEAHALGELGPWLAAVDVRTPVPVHVGSPDAGFPWAWSIVPWIAGRAAIGLPRADASAWAAALAHALGVVHVAAPADAPVNPFRGGALAARSDAFTERLNGLLRRGAVTPDVAAAVDDVWRHGLAANPWTQHPVWIHGDLHPGNILVDGGRLSGLIDFGDATGGDPAYDLAVAWLAFDAAGRSAFAEATQGRYDADTWMRAHAWAAAIALMLLAHSDDVPDHAAAGAAALREVLP</sequence>
<dbReference type="InterPro" id="IPR011009">
    <property type="entry name" value="Kinase-like_dom_sf"/>
</dbReference>
<reference evidence="3" key="1">
    <citation type="journal article" date="2019" name="Int. J. Syst. Evol. Microbiol.">
        <title>The Global Catalogue of Microorganisms (GCM) 10K type strain sequencing project: providing services to taxonomists for standard genome sequencing and annotation.</title>
        <authorList>
            <consortium name="The Broad Institute Genomics Platform"/>
            <consortium name="The Broad Institute Genome Sequencing Center for Infectious Disease"/>
            <person name="Wu L."/>
            <person name="Ma J."/>
        </authorList>
    </citation>
    <scope>NUCLEOTIDE SEQUENCE [LARGE SCALE GENOMIC DNA]</scope>
    <source>
        <strain evidence="3">JCM 16544</strain>
    </source>
</reference>
<dbReference type="InterPro" id="IPR002575">
    <property type="entry name" value="Aminoglycoside_PTrfase"/>
</dbReference>
<dbReference type="PANTHER" id="PTHR21310:SF42">
    <property type="entry name" value="BIFUNCTIONAL AAC_APH"/>
    <property type="match status" value="1"/>
</dbReference>
<dbReference type="RefSeq" id="WP_344736488.1">
    <property type="nucleotide sequence ID" value="NZ_BAAAYU010000001.1"/>
</dbReference>
<accession>A0ABP7A979</accession>
<comment type="caution">
    <text evidence="2">The sequence shown here is derived from an EMBL/GenBank/DDBJ whole genome shotgun (WGS) entry which is preliminary data.</text>
</comment>
<protein>
    <submittedName>
        <fullName evidence="2">Aminoglycoside phosphotransferase family protein</fullName>
    </submittedName>
</protein>
<dbReference type="SUPFAM" id="SSF56112">
    <property type="entry name" value="Protein kinase-like (PK-like)"/>
    <property type="match status" value="1"/>
</dbReference>
<feature type="domain" description="Aminoglycoside phosphotransferase" evidence="1">
    <location>
        <begin position="35"/>
        <end position="268"/>
    </location>
</feature>
<gene>
    <name evidence="2" type="ORF">GCM10022200_07100</name>
</gene>
<dbReference type="EMBL" id="BAAAYU010000001">
    <property type="protein sequence ID" value="GAA3627265.1"/>
    <property type="molecule type" value="Genomic_DNA"/>
</dbReference>
<dbReference type="InterPro" id="IPR051678">
    <property type="entry name" value="AGP_Transferase"/>
</dbReference>
<dbReference type="PANTHER" id="PTHR21310">
    <property type="entry name" value="AMINOGLYCOSIDE PHOSPHOTRANSFERASE-RELATED-RELATED"/>
    <property type="match status" value="1"/>
</dbReference>
<dbReference type="Proteomes" id="UP001501697">
    <property type="component" value="Unassembled WGS sequence"/>
</dbReference>
<dbReference type="Gene3D" id="3.30.200.20">
    <property type="entry name" value="Phosphorylase Kinase, domain 1"/>
    <property type="match status" value="1"/>
</dbReference>
<name>A0ABP7A979_9MICO</name>
<evidence type="ECO:0000313" key="3">
    <source>
        <dbReference type="Proteomes" id="UP001501697"/>
    </source>
</evidence>